<gene>
    <name evidence="1" type="ORF">K3G42_000756</name>
</gene>
<protein>
    <submittedName>
        <fullName evidence="1">Uncharacterized protein</fullName>
    </submittedName>
</protein>
<comment type="caution">
    <text evidence="1">The sequence shown here is derived from an EMBL/GenBank/DDBJ whole genome shotgun (WGS) entry which is preliminary data.</text>
</comment>
<sequence>MGVGTLCEDVDGERAGFTCKPPRQRKPQKHLVIRWIRAAKEWTNSFGVLPHEGTAKRSRTEEVTQERDQLQSDLLDLRQQVAFLMAKREREKTALEPSTAEEGVTRDDTEGELRAKLRSLWGELANLTLNRSPYHQGVGSYMEVHGSNFYLDRERVFEIGTWLRGEVDNWLVGLVEEDVPELYNLEQFLLALRQRFEDPLAEEKARGELKRLQQGNRSVSEFATDFLRLASHMRGRPELVLVQLFKDALHPKVLQWALIHGDPETLMEWIRWAGDAELRIWQVE</sequence>
<proteinExistence type="predicted"/>
<reference evidence="1" key="1">
    <citation type="submission" date="2021-08" db="EMBL/GenBank/DDBJ databases">
        <title>The first chromosome-level gecko genome reveals the dynamic sex chromosomes of Neotropical dwarf geckos (Sphaerodactylidae: Sphaerodactylus).</title>
        <authorList>
            <person name="Pinto B.J."/>
            <person name="Keating S.E."/>
            <person name="Gamble T."/>
        </authorList>
    </citation>
    <scope>NUCLEOTIDE SEQUENCE</scope>
    <source>
        <strain evidence="1">TG3544</strain>
    </source>
</reference>
<accession>A0ACB8EC51</accession>
<evidence type="ECO:0000313" key="2">
    <source>
        <dbReference type="Proteomes" id="UP000827872"/>
    </source>
</evidence>
<dbReference type="EMBL" id="CM037629">
    <property type="protein sequence ID" value="KAH7990039.1"/>
    <property type="molecule type" value="Genomic_DNA"/>
</dbReference>
<name>A0ACB8EC51_9SAUR</name>
<organism evidence="1 2">
    <name type="scientific">Sphaerodactylus townsendi</name>
    <dbReference type="NCBI Taxonomy" id="933632"/>
    <lineage>
        <taxon>Eukaryota</taxon>
        <taxon>Metazoa</taxon>
        <taxon>Chordata</taxon>
        <taxon>Craniata</taxon>
        <taxon>Vertebrata</taxon>
        <taxon>Euteleostomi</taxon>
        <taxon>Lepidosauria</taxon>
        <taxon>Squamata</taxon>
        <taxon>Bifurcata</taxon>
        <taxon>Gekkota</taxon>
        <taxon>Sphaerodactylidae</taxon>
        <taxon>Sphaerodactylus</taxon>
    </lineage>
</organism>
<evidence type="ECO:0000313" key="1">
    <source>
        <dbReference type="EMBL" id="KAH7990039.1"/>
    </source>
</evidence>
<keyword evidence="2" id="KW-1185">Reference proteome</keyword>
<dbReference type="Proteomes" id="UP000827872">
    <property type="component" value="Linkage Group LG16"/>
</dbReference>